<reference evidence="2" key="1">
    <citation type="journal article" date="2015" name="Proc. Natl. Acad. Sci. U.S.A.">
        <title>Genome sequence of the Asian Tiger mosquito, Aedes albopictus, reveals insights into its biology, genetics, and evolution.</title>
        <authorList>
            <person name="Chen X.G."/>
            <person name="Jiang X."/>
            <person name="Gu J."/>
            <person name="Xu M."/>
            <person name="Wu Y."/>
            <person name="Deng Y."/>
            <person name="Zhang C."/>
            <person name="Bonizzoni M."/>
            <person name="Dermauw W."/>
            <person name="Vontas J."/>
            <person name="Armbruster P."/>
            <person name="Huang X."/>
            <person name="Yang Y."/>
            <person name="Zhang H."/>
            <person name="He W."/>
            <person name="Peng H."/>
            <person name="Liu Y."/>
            <person name="Wu K."/>
            <person name="Chen J."/>
            <person name="Lirakis M."/>
            <person name="Topalis P."/>
            <person name="Van Leeuwen T."/>
            <person name="Hall A.B."/>
            <person name="Jiang X."/>
            <person name="Thorpe C."/>
            <person name="Mueller R.L."/>
            <person name="Sun C."/>
            <person name="Waterhouse R.M."/>
            <person name="Yan G."/>
            <person name="Tu Z.J."/>
            <person name="Fang X."/>
            <person name="James A.A."/>
        </authorList>
    </citation>
    <scope>NUCLEOTIDE SEQUENCE [LARGE SCALE GENOMIC DNA]</scope>
    <source>
        <strain evidence="2">Foshan</strain>
    </source>
</reference>
<keyword evidence="2" id="KW-1185">Reference proteome</keyword>
<evidence type="ECO:0000313" key="1">
    <source>
        <dbReference type="EnsemblMetazoa" id="AALFPA23_024926.P37146"/>
    </source>
</evidence>
<sequence length="142" mass="15394">MKTSVVHQSACSVFSDLLKQNLSDTMKLIISVIAMILAISAEASPAPYAQDVVAYANPWPVKTSTVWPAYGGLYGGSKVAVLPEVAYGKYAVYPNVYGSWPVYGKSWGYSAPVVTKVVDNGLWNYGGYGYGHGYGLGYNKYW</sequence>
<dbReference type="Proteomes" id="UP000069940">
    <property type="component" value="Unassembled WGS sequence"/>
</dbReference>
<evidence type="ECO:0000313" key="2">
    <source>
        <dbReference type="Proteomes" id="UP000069940"/>
    </source>
</evidence>
<accession>A0ABM2A6G0</accession>
<proteinExistence type="predicted"/>
<protein>
    <submittedName>
        <fullName evidence="1">Uncharacterized protein</fullName>
    </submittedName>
</protein>
<name>A0ABM2A6G0_AEDAL</name>
<dbReference type="RefSeq" id="XP_019551228.3">
    <property type="nucleotide sequence ID" value="XM_019695683.3"/>
</dbReference>
<dbReference type="GeneID" id="109421189"/>
<organism evidence="1 2">
    <name type="scientific">Aedes albopictus</name>
    <name type="common">Asian tiger mosquito</name>
    <name type="synonym">Stegomyia albopicta</name>
    <dbReference type="NCBI Taxonomy" id="7160"/>
    <lineage>
        <taxon>Eukaryota</taxon>
        <taxon>Metazoa</taxon>
        <taxon>Ecdysozoa</taxon>
        <taxon>Arthropoda</taxon>
        <taxon>Hexapoda</taxon>
        <taxon>Insecta</taxon>
        <taxon>Pterygota</taxon>
        <taxon>Neoptera</taxon>
        <taxon>Endopterygota</taxon>
        <taxon>Diptera</taxon>
        <taxon>Nematocera</taxon>
        <taxon>Culicoidea</taxon>
        <taxon>Culicidae</taxon>
        <taxon>Culicinae</taxon>
        <taxon>Aedini</taxon>
        <taxon>Aedes</taxon>
        <taxon>Stegomyia</taxon>
    </lineage>
</organism>
<reference evidence="1" key="2">
    <citation type="submission" date="2025-05" db="UniProtKB">
        <authorList>
            <consortium name="EnsemblMetazoa"/>
        </authorList>
    </citation>
    <scope>IDENTIFICATION</scope>
    <source>
        <strain evidence="1">Foshan</strain>
    </source>
</reference>
<dbReference type="EnsemblMetazoa" id="AALFPA23_024926.R37146">
    <property type="protein sequence ID" value="AALFPA23_024926.P37146"/>
    <property type="gene ID" value="AALFPA23_024926"/>
</dbReference>